<proteinExistence type="predicted"/>
<protein>
    <submittedName>
        <fullName evidence="2">Uncharacterized protein</fullName>
    </submittedName>
</protein>
<evidence type="ECO:0000256" key="1">
    <source>
        <dbReference type="SAM" id="MobiDB-lite"/>
    </source>
</evidence>
<dbReference type="RefSeq" id="WP_145075193.1">
    <property type="nucleotide sequence ID" value="NZ_CP036298.1"/>
</dbReference>
<gene>
    <name evidence="2" type="ORF">Q31a_12040</name>
</gene>
<organism evidence="2 3">
    <name type="scientific">Aureliella helgolandensis</name>
    <dbReference type="NCBI Taxonomy" id="2527968"/>
    <lineage>
        <taxon>Bacteria</taxon>
        <taxon>Pseudomonadati</taxon>
        <taxon>Planctomycetota</taxon>
        <taxon>Planctomycetia</taxon>
        <taxon>Pirellulales</taxon>
        <taxon>Pirellulaceae</taxon>
        <taxon>Aureliella</taxon>
    </lineage>
</organism>
<dbReference type="KEGG" id="ahel:Q31a_12040"/>
<evidence type="ECO:0000313" key="3">
    <source>
        <dbReference type="Proteomes" id="UP000318017"/>
    </source>
</evidence>
<dbReference type="EMBL" id="CP036298">
    <property type="protein sequence ID" value="QDV22911.1"/>
    <property type="molecule type" value="Genomic_DNA"/>
</dbReference>
<name>A0A518G2T3_9BACT</name>
<evidence type="ECO:0000313" key="2">
    <source>
        <dbReference type="EMBL" id="QDV22911.1"/>
    </source>
</evidence>
<feature type="region of interest" description="Disordered" evidence="1">
    <location>
        <begin position="25"/>
        <end position="65"/>
    </location>
</feature>
<sequence length="121" mass="13096">MSSSDRRQLEQLDMRLREAESQLAELRASDHTPRSWIRRGNNGGGLAMTPEGGIPARTGAGSEGDPFVWGSATCENIAATDGEIEEGTYTVYNSVDSAIGGDEVIQWKWIGSMRFADVEGC</sequence>
<reference evidence="2 3" key="1">
    <citation type="submission" date="2019-02" db="EMBL/GenBank/DDBJ databases">
        <title>Deep-cultivation of Planctomycetes and their phenomic and genomic characterization uncovers novel biology.</title>
        <authorList>
            <person name="Wiegand S."/>
            <person name="Jogler M."/>
            <person name="Boedeker C."/>
            <person name="Pinto D."/>
            <person name="Vollmers J."/>
            <person name="Rivas-Marin E."/>
            <person name="Kohn T."/>
            <person name="Peeters S.H."/>
            <person name="Heuer A."/>
            <person name="Rast P."/>
            <person name="Oberbeckmann S."/>
            <person name="Bunk B."/>
            <person name="Jeske O."/>
            <person name="Meyerdierks A."/>
            <person name="Storesund J.E."/>
            <person name="Kallscheuer N."/>
            <person name="Luecker S."/>
            <person name="Lage O.M."/>
            <person name="Pohl T."/>
            <person name="Merkel B.J."/>
            <person name="Hornburger P."/>
            <person name="Mueller R.-W."/>
            <person name="Bruemmer F."/>
            <person name="Labrenz M."/>
            <person name="Spormann A.M."/>
            <person name="Op den Camp H."/>
            <person name="Overmann J."/>
            <person name="Amann R."/>
            <person name="Jetten M.S.M."/>
            <person name="Mascher T."/>
            <person name="Medema M.H."/>
            <person name="Devos D.P."/>
            <person name="Kaster A.-K."/>
            <person name="Ovreas L."/>
            <person name="Rohde M."/>
            <person name="Galperin M.Y."/>
            <person name="Jogler C."/>
        </authorList>
    </citation>
    <scope>NUCLEOTIDE SEQUENCE [LARGE SCALE GENOMIC DNA]</scope>
    <source>
        <strain evidence="2 3">Q31a</strain>
    </source>
</reference>
<keyword evidence="3" id="KW-1185">Reference proteome</keyword>
<dbReference type="Proteomes" id="UP000318017">
    <property type="component" value="Chromosome"/>
</dbReference>
<accession>A0A518G2T3</accession>
<dbReference type="AlphaFoldDB" id="A0A518G2T3"/>